<dbReference type="InterPro" id="IPR004680">
    <property type="entry name" value="Cit_transptr-like_dom"/>
</dbReference>
<dbReference type="PANTHER" id="PTHR43652:SF2">
    <property type="entry name" value="BASIC AMINO ACID ANTIPORTER YFCC-RELATED"/>
    <property type="match status" value="1"/>
</dbReference>
<evidence type="ECO:0000313" key="9">
    <source>
        <dbReference type="EMBL" id="KYG63739.1"/>
    </source>
</evidence>
<keyword evidence="3 7" id="KW-0812">Transmembrane</keyword>
<reference evidence="9 10" key="1">
    <citation type="submission" date="2016-03" db="EMBL/GenBank/DDBJ databases">
        <authorList>
            <person name="Ploux O."/>
        </authorList>
    </citation>
    <scope>NUCLEOTIDE SEQUENCE [LARGE SCALE GENOMIC DNA]</scope>
    <source>
        <strain evidence="9 10">R0</strain>
    </source>
</reference>
<keyword evidence="6 7" id="KW-0472">Membrane</keyword>
<evidence type="ECO:0000256" key="5">
    <source>
        <dbReference type="ARBA" id="ARBA00022989"/>
    </source>
</evidence>
<protein>
    <submittedName>
        <fullName evidence="9">Potassium transporter TrkA</fullName>
    </submittedName>
</protein>
<dbReference type="OrthoDB" id="9809303at2"/>
<dbReference type="Proteomes" id="UP000075320">
    <property type="component" value="Unassembled WGS sequence"/>
</dbReference>
<sequence length="600" mass="65115">MDLHQIYFLIILVAALYFFISEKLSVDMTAMLIILSLAITGVLDAKEAFSGFASEPALIVCAVFVLSAGLAATGVTDTIGNAVAKFSGKNQLTANLVIMTTVAGLSAFTHHLMVTAMMLPIAMRISRENEIPSSRLLIPMATAASLGTTLTLIGAPAFLLANGILKRAGEPALRLFSVTPLGAVLVLGGFVLILLTLWVLPKTSGRDKADERFRINEIFTELLVPEESRWIGVSLEEFKKETAKRFEIVGMKRYNQRLSILQADLVLQHNDLLLVKTTPDELLSLDERMGLALRSVKKYGEQLEKNKPVDGKPRDVKEPLIVQGLVAPQSGLIGKTVGEIDFLHSLGVLVVGIWRKEGWIYHELSQVRLKEGDMVILWGDEETFDTINADSHFLLLFPMNLRPKKRFKAKLASAIMLTSVVLAATEVLAPHISFLLGAFVMVATKCVSLPRAYESIEVKIFVMIAGVIPLGLAMEKTGLAKLFAENLAGVIHHWPPWAILLCFFSAAALLTQILSDAATTVLIAPIAVAFAKDMHMSPTAMVVCVTVGAVASFLTPIGHHGNLLVLGPGNYRFVDFLKIGLPLTIFIAGATVYVAGLLWG</sequence>
<proteinExistence type="predicted"/>
<dbReference type="InterPro" id="IPR036721">
    <property type="entry name" value="RCK_C_sf"/>
</dbReference>
<dbReference type="PANTHER" id="PTHR43652">
    <property type="entry name" value="BASIC AMINO ACID ANTIPORTER YFCC-RELATED"/>
    <property type="match status" value="1"/>
</dbReference>
<keyword evidence="4" id="KW-0677">Repeat</keyword>
<dbReference type="EMBL" id="LUKE01000003">
    <property type="protein sequence ID" value="KYG63739.1"/>
    <property type="molecule type" value="Genomic_DNA"/>
</dbReference>
<evidence type="ECO:0000256" key="3">
    <source>
        <dbReference type="ARBA" id="ARBA00022692"/>
    </source>
</evidence>
<accession>A0A150WJ11</accession>
<feature type="transmembrane region" description="Helical" evidence="7">
    <location>
        <begin position="579"/>
        <end position="599"/>
    </location>
</feature>
<dbReference type="PROSITE" id="PS51202">
    <property type="entry name" value="RCK_C"/>
    <property type="match status" value="2"/>
</dbReference>
<feature type="transmembrane region" description="Helical" evidence="7">
    <location>
        <begin position="57"/>
        <end position="76"/>
    </location>
</feature>
<gene>
    <name evidence="9" type="ORF">AZI86_13015</name>
</gene>
<feature type="transmembrane region" description="Helical" evidence="7">
    <location>
        <begin position="539"/>
        <end position="559"/>
    </location>
</feature>
<feature type="domain" description="RCK C-terminal" evidence="8">
    <location>
        <begin position="206"/>
        <end position="291"/>
    </location>
</feature>
<keyword evidence="2" id="KW-0813">Transport</keyword>
<feature type="transmembrane region" description="Helical" evidence="7">
    <location>
        <begin position="494"/>
        <end position="527"/>
    </location>
</feature>
<comment type="caution">
    <text evidence="9">The sequence shown here is derived from an EMBL/GenBank/DDBJ whole genome shotgun (WGS) entry which is preliminary data.</text>
</comment>
<evidence type="ECO:0000256" key="4">
    <source>
        <dbReference type="ARBA" id="ARBA00022737"/>
    </source>
</evidence>
<dbReference type="GO" id="GO:0008324">
    <property type="term" value="F:monoatomic cation transmembrane transporter activity"/>
    <property type="evidence" value="ECO:0007669"/>
    <property type="project" value="InterPro"/>
</dbReference>
<evidence type="ECO:0000256" key="2">
    <source>
        <dbReference type="ARBA" id="ARBA00022448"/>
    </source>
</evidence>
<evidence type="ECO:0000259" key="8">
    <source>
        <dbReference type="PROSITE" id="PS51202"/>
    </source>
</evidence>
<feature type="transmembrane region" description="Helical" evidence="7">
    <location>
        <begin position="456"/>
        <end position="474"/>
    </location>
</feature>
<evidence type="ECO:0000256" key="6">
    <source>
        <dbReference type="ARBA" id="ARBA00023136"/>
    </source>
</evidence>
<dbReference type="GO" id="GO:0005886">
    <property type="term" value="C:plasma membrane"/>
    <property type="evidence" value="ECO:0007669"/>
    <property type="project" value="TreeGrafter"/>
</dbReference>
<comment type="subcellular location">
    <subcellularLocation>
        <location evidence="1">Membrane</location>
        <topology evidence="1">Multi-pass membrane protein</topology>
    </subcellularLocation>
</comment>
<dbReference type="SUPFAM" id="SSF116726">
    <property type="entry name" value="TrkA C-terminal domain-like"/>
    <property type="match status" value="2"/>
</dbReference>
<dbReference type="Pfam" id="PF02080">
    <property type="entry name" value="TrkA_C"/>
    <property type="match status" value="2"/>
</dbReference>
<dbReference type="InterPro" id="IPR051679">
    <property type="entry name" value="DASS-Related_Transporters"/>
</dbReference>
<feature type="transmembrane region" description="Helical" evidence="7">
    <location>
        <begin position="431"/>
        <end position="449"/>
    </location>
</feature>
<evidence type="ECO:0000256" key="7">
    <source>
        <dbReference type="SAM" id="Phobius"/>
    </source>
</evidence>
<dbReference type="RefSeq" id="WP_061835633.1">
    <property type="nucleotide sequence ID" value="NZ_LUKE01000003.1"/>
</dbReference>
<name>A0A150WJ11_BDEBC</name>
<dbReference type="Pfam" id="PF03600">
    <property type="entry name" value="CitMHS"/>
    <property type="match status" value="1"/>
</dbReference>
<feature type="domain" description="RCK C-terminal" evidence="8">
    <location>
        <begin position="309"/>
        <end position="393"/>
    </location>
</feature>
<evidence type="ECO:0000313" key="10">
    <source>
        <dbReference type="Proteomes" id="UP000075320"/>
    </source>
</evidence>
<keyword evidence="10" id="KW-1185">Reference proteome</keyword>
<feature type="transmembrane region" description="Helical" evidence="7">
    <location>
        <begin position="96"/>
        <end position="119"/>
    </location>
</feature>
<keyword evidence="5 7" id="KW-1133">Transmembrane helix</keyword>
<dbReference type="AlphaFoldDB" id="A0A150WJ11"/>
<feature type="transmembrane region" description="Helical" evidence="7">
    <location>
        <begin position="26"/>
        <end position="45"/>
    </location>
</feature>
<organism evidence="9 10">
    <name type="scientific">Bdellovibrio bacteriovorus</name>
    <dbReference type="NCBI Taxonomy" id="959"/>
    <lineage>
        <taxon>Bacteria</taxon>
        <taxon>Pseudomonadati</taxon>
        <taxon>Bdellovibrionota</taxon>
        <taxon>Bdellovibrionia</taxon>
        <taxon>Bdellovibrionales</taxon>
        <taxon>Pseudobdellovibrionaceae</taxon>
        <taxon>Bdellovibrio</taxon>
    </lineage>
</organism>
<feature type="transmembrane region" description="Helical" evidence="7">
    <location>
        <begin position="181"/>
        <end position="200"/>
    </location>
</feature>
<feature type="transmembrane region" description="Helical" evidence="7">
    <location>
        <begin position="5"/>
        <end position="20"/>
    </location>
</feature>
<dbReference type="Gene3D" id="3.30.70.1450">
    <property type="entry name" value="Regulator of K+ conductance, C-terminal domain"/>
    <property type="match status" value="2"/>
</dbReference>
<dbReference type="InterPro" id="IPR006037">
    <property type="entry name" value="RCK_C"/>
</dbReference>
<dbReference type="GO" id="GO:0006813">
    <property type="term" value="P:potassium ion transport"/>
    <property type="evidence" value="ECO:0007669"/>
    <property type="project" value="InterPro"/>
</dbReference>
<evidence type="ECO:0000256" key="1">
    <source>
        <dbReference type="ARBA" id="ARBA00004141"/>
    </source>
</evidence>
<feature type="transmembrane region" description="Helical" evidence="7">
    <location>
        <begin position="140"/>
        <end position="161"/>
    </location>
</feature>